<dbReference type="EMBL" id="GGYP01000664">
    <property type="protein sequence ID" value="MDE45435.1"/>
    <property type="molecule type" value="Transcribed_RNA"/>
</dbReference>
<name>A0A6G1S4K7_9ACAR</name>
<dbReference type="InterPro" id="IPR001394">
    <property type="entry name" value="Peptidase_C19_UCH"/>
</dbReference>
<evidence type="ECO:0000256" key="1">
    <source>
        <dbReference type="ARBA" id="ARBA00009085"/>
    </source>
</evidence>
<dbReference type="CDD" id="cd02257">
    <property type="entry name" value="Peptidase_C19"/>
    <property type="match status" value="1"/>
</dbReference>
<dbReference type="InterPro" id="IPR018200">
    <property type="entry name" value="USP_CS"/>
</dbReference>
<feature type="region of interest" description="Disordered" evidence="2">
    <location>
        <begin position="251"/>
        <end position="320"/>
    </location>
</feature>
<keyword evidence="4" id="KW-0378">Hydrolase</keyword>
<evidence type="ECO:0000259" key="3">
    <source>
        <dbReference type="PROSITE" id="PS50235"/>
    </source>
</evidence>
<dbReference type="GO" id="GO:0005634">
    <property type="term" value="C:nucleus"/>
    <property type="evidence" value="ECO:0007669"/>
    <property type="project" value="TreeGrafter"/>
</dbReference>
<dbReference type="PROSITE" id="PS50235">
    <property type="entry name" value="USP_3"/>
    <property type="match status" value="1"/>
</dbReference>
<dbReference type="InterPro" id="IPR050164">
    <property type="entry name" value="Peptidase_C19"/>
</dbReference>
<dbReference type="GO" id="GO:0004843">
    <property type="term" value="F:cysteine-type deubiquitinase activity"/>
    <property type="evidence" value="ECO:0007669"/>
    <property type="project" value="InterPro"/>
</dbReference>
<dbReference type="AlphaFoldDB" id="A0A6G1S4K7"/>
<dbReference type="InterPro" id="IPR038765">
    <property type="entry name" value="Papain-like_cys_pep_sf"/>
</dbReference>
<dbReference type="SUPFAM" id="SSF54001">
    <property type="entry name" value="Cysteine proteinases"/>
    <property type="match status" value="1"/>
</dbReference>
<protein>
    <submittedName>
        <fullName evidence="4">Ubiquitin carboxyl-terminal hydrolase 37</fullName>
    </submittedName>
</protein>
<sequence length="575" mass="65207">MMMAHTTNIFYPETPPKKSRLQDCNVKPPFSTFKGQLVDFDKKLSESIEDNAPAAAAIRAASPISQDLNLSVTSRCSGRESPLPLKNLGNTCYENSIIQCLFSLNLFMDNFSQSIESISNQTVDQSDARYRILNAFYNLYKSYIESFEPSKDEEHRQQRQQQLESRLEELKLAVGERSSQFNSAHQQDASEFFYHVIDSIQEYYQSLNKTDDHNNPVTQAFELELDYMARCPKCHHKVISESEKIRTLPLALPNINNNDSTSNTTNTPLDSQNEDHVSRIPTPPTSDLGLDSPKSIKETTHEEEGEGEGEEEKENHEQHGLEDEITTTVNENQCLENHQVVQPQPQDQQTQEQLPIPLPQPQQEQQQQQCEQQPRYTLSDALENYFKDDIIESKCSQPDCDSMQRTKKCLIRKLPQVLFITLARYSYSGKKSLDEIEAPFKLSVPFQENKSPSHSPSIHGEFGDSDYNYHLVAVVCHLGSSLDAGHYTSYVYNQSSASWYSCDDDSITKVREVDVRNDARRSGYCFFYAHKSSINVIESESSAEINGVMLSNCVVESSVVLTPESSPPPQTTSNQ</sequence>
<feature type="domain" description="USP" evidence="3">
    <location>
        <begin position="83"/>
        <end position="531"/>
    </location>
</feature>
<feature type="compositionally biased region" description="Low complexity" evidence="2">
    <location>
        <begin position="252"/>
        <end position="270"/>
    </location>
</feature>
<gene>
    <name evidence="4" type="primary">USP37</name>
    <name evidence="4" type="ORF">g.9106</name>
</gene>
<dbReference type="PANTHER" id="PTHR24006">
    <property type="entry name" value="UBIQUITIN CARBOXYL-TERMINAL HYDROLASE"/>
    <property type="match status" value="1"/>
</dbReference>
<dbReference type="GO" id="GO:0016579">
    <property type="term" value="P:protein deubiquitination"/>
    <property type="evidence" value="ECO:0007669"/>
    <property type="project" value="InterPro"/>
</dbReference>
<dbReference type="GO" id="GO:0005829">
    <property type="term" value="C:cytosol"/>
    <property type="evidence" value="ECO:0007669"/>
    <property type="project" value="TreeGrafter"/>
</dbReference>
<dbReference type="PROSITE" id="PS00973">
    <property type="entry name" value="USP_2"/>
    <property type="match status" value="1"/>
</dbReference>
<organism evidence="4">
    <name type="scientific">Aceria tosichella</name>
    <name type="common">wheat curl mite</name>
    <dbReference type="NCBI Taxonomy" id="561515"/>
    <lineage>
        <taxon>Eukaryota</taxon>
        <taxon>Metazoa</taxon>
        <taxon>Ecdysozoa</taxon>
        <taxon>Arthropoda</taxon>
        <taxon>Chelicerata</taxon>
        <taxon>Arachnida</taxon>
        <taxon>Acari</taxon>
        <taxon>Acariformes</taxon>
        <taxon>Trombidiformes</taxon>
        <taxon>Prostigmata</taxon>
        <taxon>Eupodina</taxon>
        <taxon>Eriophyoidea</taxon>
        <taxon>Eriophyidae</taxon>
        <taxon>Eriophyinae</taxon>
        <taxon>Aceriini</taxon>
        <taxon>Aceria</taxon>
    </lineage>
</organism>
<evidence type="ECO:0000256" key="2">
    <source>
        <dbReference type="SAM" id="MobiDB-lite"/>
    </source>
</evidence>
<dbReference type="Gene3D" id="3.90.70.10">
    <property type="entry name" value="Cysteine proteinases"/>
    <property type="match status" value="2"/>
</dbReference>
<proteinExistence type="inferred from homology"/>
<accession>A0A6G1S4K7</accession>
<evidence type="ECO:0000313" key="4">
    <source>
        <dbReference type="EMBL" id="MDE45435.1"/>
    </source>
</evidence>
<reference evidence="4" key="1">
    <citation type="submission" date="2018-10" db="EMBL/GenBank/DDBJ databases">
        <title>Transcriptome assembly of Aceria tosichella (Wheat curl mite) Type 2.</title>
        <authorList>
            <person name="Scully E.D."/>
            <person name="Geib S.M."/>
            <person name="Palmer N.A."/>
            <person name="Gupta A.K."/>
            <person name="Sarath G."/>
            <person name="Tatineni S."/>
        </authorList>
    </citation>
    <scope>NUCLEOTIDE SEQUENCE</scope>
    <source>
        <strain evidence="4">LincolnNE</strain>
    </source>
</reference>
<comment type="similarity">
    <text evidence="1">Belongs to the peptidase C19 family.</text>
</comment>
<feature type="compositionally biased region" description="Acidic residues" evidence="2">
    <location>
        <begin position="303"/>
        <end position="312"/>
    </location>
</feature>
<dbReference type="InterPro" id="IPR028889">
    <property type="entry name" value="USP"/>
</dbReference>
<dbReference type="Pfam" id="PF00443">
    <property type="entry name" value="UCH"/>
    <property type="match status" value="1"/>
</dbReference>